<comment type="caution">
    <text evidence="1">The sequence shown here is derived from an EMBL/GenBank/DDBJ whole genome shotgun (WGS) entry which is preliminary data.</text>
</comment>
<dbReference type="AlphaFoldDB" id="A0A7J7UCX9"/>
<dbReference type="EMBL" id="JABWUV010000013">
    <property type="protein sequence ID" value="KAF6310688.1"/>
    <property type="molecule type" value="Genomic_DNA"/>
</dbReference>
<dbReference type="Proteomes" id="UP000527355">
    <property type="component" value="Unassembled WGS sequence"/>
</dbReference>
<sequence>MEGLAAQSSHVFTKGVDNYYRYQQGPPALTPQSDRLLPPFSAPNPMAHGAPRPGADFRSFPRVRCSVMSTSVCSTAPLPQFPQRNPTLSHHPCALLRTPGSQGWSLCCLGLSIGHQPMLHKTLHHPLCSPTASPLPQIRSPSFAVIP</sequence>
<reference evidence="1 2" key="1">
    <citation type="journal article" date="2020" name="Nature">
        <title>Six reference-quality genomes reveal evolution of bat adaptations.</title>
        <authorList>
            <person name="Jebb D."/>
            <person name="Huang Z."/>
            <person name="Pippel M."/>
            <person name="Hughes G.M."/>
            <person name="Lavrichenko K."/>
            <person name="Devanna P."/>
            <person name="Winkler S."/>
            <person name="Jermiin L.S."/>
            <person name="Skirmuntt E.C."/>
            <person name="Katzourakis A."/>
            <person name="Burkitt-Gray L."/>
            <person name="Ray D.A."/>
            <person name="Sullivan K.A.M."/>
            <person name="Roscito J.G."/>
            <person name="Kirilenko B.M."/>
            <person name="Davalos L.M."/>
            <person name="Corthals A.P."/>
            <person name="Power M.L."/>
            <person name="Jones G."/>
            <person name="Ransome R.D."/>
            <person name="Dechmann D.K.N."/>
            <person name="Locatelli A.G."/>
            <person name="Puechmaille S.J."/>
            <person name="Fedrigo O."/>
            <person name="Jarvis E.D."/>
            <person name="Hiller M."/>
            <person name="Vernes S.C."/>
            <person name="Myers E.W."/>
            <person name="Teeling E.C."/>
        </authorList>
    </citation>
    <scope>NUCLEOTIDE SEQUENCE [LARGE SCALE GENOMIC DNA]</scope>
    <source>
        <strain evidence="1">MMyoMyo1</strain>
        <tissue evidence="1">Flight muscle</tissue>
    </source>
</reference>
<evidence type="ECO:0000313" key="1">
    <source>
        <dbReference type="EMBL" id="KAF6310688.1"/>
    </source>
</evidence>
<proteinExistence type="predicted"/>
<accession>A0A7J7UCX9</accession>
<name>A0A7J7UCX9_MYOMY</name>
<protein>
    <submittedName>
        <fullName evidence="1">Uncharacterized protein</fullName>
    </submittedName>
</protein>
<evidence type="ECO:0000313" key="2">
    <source>
        <dbReference type="Proteomes" id="UP000527355"/>
    </source>
</evidence>
<keyword evidence="2" id="KW-1185">Reference proteome</keyword>
<gene>
    <name evidence="1" type="ORF">mMyoMyo1_008746</name>
</gene>
<organism evidence="1 2">
    <name type="scientific">Myotis myotis</name>
    <name type="common">Greater mouse-eared bat</name>
    <name type="synonym">Vespertilio myotis</name>
    <dbReference type="NCBI Taxonomy" id="51298"/>
    <lineage>
        <taxon>Eukaryota</taxon>
        <taxon>Metazoa</taxon>
        <taxon>Chordata</taxon>
        <taxon>Craniata</taxon>
        <taxon>Vertebrata</taxon>
        <taxon>Euteleostomi</taxon>
        <taxon>Mammalia</taxon>
        <taxon>Eutheria</taxon>
        <taxon>Laurasiatheria</taxon>
        <taxon>Chiroptera</taxon>
        <taxon>Yangochiroptera</taxon>
        <taxon>Vespertilionidae</taxon>
        <taxon>Myotis</taxon>
    </lineage>
</organism>